<dbReference type="SUPFAM" id="SSF53474">
    <property type="entry name" value="alpha/beta-Hydrolases"/>
    <property type="match status" value="1"/>
</dbReference>
<evidence type="ECO:0000313" key="3">
    <source>
        <dbReference type="EMBL" id="QSZ36554.1"/>
    </source>
</evidence>
<dbReference type="InterPro" id="IPR005152">
    <property type="entry name" value="Lipase_secreted"/>
</dbReference>
<sequence length="462" mass="49651">MANSSYRKVLVTIALLASCGSANPIFQRDLALPSQDPFYYPPEGFESKPPGTILNHRPPPSELAAFGEVPLNLASAHQILYRTTSACGSATHTVSTVLIPHGANLSRVVSQQDFMDTACFDCSTSYALQQHASQRTVQSQASILYIAGLLKHKYVVNIPDYEGPKASFASGLSSGYALLDSIRALLCSSDITGISPNADVVMWGYSGGSIPTAWAAELHAKYAPELKILGASIGGTIGNVEATIRSITKSENAGFAFSGIIGIGEEYPTLKAVLTADLVPETAKDFWSANTRCAVPNSLFFLGKDIAKFFRSGFALFSNPEVKRVITETGTLGLRDTPRMPLYIYKSVNDAIAPIAVDDALVTNYCANGGQVQYKRNLKGSHPLESVLGAPPAVVFLKNLLEGKGAPSGCSTTNVSFISPNWNDIKEMGEDVTGLLTLLLSKQAMVEAEYEVKEWWRKETGY</sequence>
<organism evidence="3 4">
    <name type="scientific">Monilinia vaccinii-corymbosi</name>
    <dbReference type="NCBI Taxonomy" id="61207"/>
    <lineage>
        <taxon>Eukaryota</taxon>
        <taxon>Fungi</taxon>
        <taxon>Dikarya</taxon>
        <taxon>Ascomycota</taxon>
        <taxon>Pezizomycotina</taxon>
        <taxon>Leotiomycetes</taxon>
        <taxon>Helotiales</taxon>
        <taxon>Sclerotiniaceae</taxon>
        <taxon>Monilinia</taxon>
    </lineage>
</organism>
<gene>
    <name evidence="3" type="ORF">DSL72_006434</name>
</gene>
<comment type="similarity">
    <text evidence="2">Belongs to the AB hydrolase superfamily. Lipase family.</text>
</comment>
<dbReference type="PIRSF" id="PIRSF029171">
    <property type="entry name" value="Esterase_LipA"/>
    <property type="match status" value="1"/>
</dbReference>
<accession>A0A8A3PNR0</accession>
<feature type="signal peptide" evidence="2">
    <location>
        <begin position="1"/>
        <end position="22"/>
    </location>
</feature>
<dbReference type="GO" id="GO:0016042">
    <property type="term" value="P:lipid catabolic process"/>
    <property type="evidence" value="ECO:0007669"/>
    <property type="project" value="UniProtKB-UniRule"/>
</dbReference>
<dbReference type="AlphaFoldDB" id="A0A8A3PNR0"/>
<feature type="chain" id="PRO_5033202730" evidence="2">
    <location>
        <begin position="23"/>
        <end position="462"/>
    </location>
</feature>
<dbReference type="PROSITE" id="PS51257">
    <property type="entry name" value="PROKAR_LIPOPROTEIN"/>
    <property type="match status" value="1"/>
</dbReference>
<dbReference type="EMBL" id="CP063411">
    <property type="protein sequence ID" value="QSZ36554.1"/>
    <property type="molecule type" value="Genomic_DNA"/>
</dbReference>
<evidence type="ECO:0000256" key="2">
    <source>
        <dbReference type="PIRNR" id="PIRNR029171"/>
    </source>
</evidence>
<dbReference type="PANTHER" id="PTHR34853:SF5">
    <property type="entry name" value="LIP-DOMAIN-CONTAINING PROTEIN-RELATED"/>
    <property type="match status" value="1"/>
</dbReference>
<keyword evidence="1" id="KW-0378">Hydrolase</keyword>
<keyword evidence="2" id="KW-0732">Signal</keyword>
<reference evidence="3" key="1">
    <citation type="submission" date="2020-10" db="EMBL/GenBank/DDBJ databases">
        <title>Genome Sequence of Monilinia vaccinii-corymbosi Sheds Light on Mummy Berry Disease Infection of Blueberry and Mating Type.</title>
        <authorList>
            <person name="Yow A.G."/>
            <person name="Zhang Y."/>
            <person name="Bansal K."/>
            <person name="Eacker S.M."/>
            <person name="Sullivan S."/>
            <person name="Liachko I."/>
            <person name="Cubeta M.A."/>
            <person name="Rollins J.A."/>
            <person name="Ashrafi H."/>
        </authorList>
    </citation>
    <scope>NUCLEOTIDE SEQUENCE</scope>
    <source>
        <strain evidence="3">RL-1</strain>
    </source>
</reference>
<evidence type="ECO:0000256" key="1">
    <source>
        <dbReference type="ARBA" id="ARBA00022801"/>
    </source>
</evidence>
<name>A0A8A3PNR0_9HELO</name>
<dbReference type="Proteomes" id="UP000672032">
    <property type="component" value="Chromosome 7"/>
</dbReference>
<keyword evidence="4" id="KW-1185">Reference proteome</keyword>
<dbReference type="GO" id="GO:0004806">
    <property type="term" value="F:triacylglycerol lipase activity"/>
    <property type="evidence" value="ECO:0007669"/>
    <property type="project" value="UniProtKB-UniRule"/>
</dbReference>
<proteinExistence type="inferred from homology"/>
<dbReference type="InterPro" id="IPR029058">
    <property type="entry name" value="AB_hydrolase_fold"/>
</dbReference>
<dbReference type="Gene3D" id="1.10.260.130">
    <property type="match status" value="1"/>
</dbReference>
<evidence type="ECO:0000313" key="4">
    <source>
        <dbReference type="Proteomes" id="UP000672032"/>
    </source>
</evidence>
<protein>
    <submittedName>
        <fullName evidence="3">Uncharacterized protein</fullName>
    </submittedName>
</protein>
<dbReference type="OrthoDB" id="2373480at2759"/>
<dbReference type="PANTHER" id="PTHR34853">
    <property type="match status" value="1"/>
</dbReference>
<dbReference type="Gene3D" id="3.40.50.1820">
    <property type="entry name" value="alpha/beta hydrolase"/>
    <property type="match status" value="1"/>
</dbReference>
<dbReference type="Pfam" id="PF03583">
    <property type="entry name" value="LIP"/>
    <property type="match status" value="1"/>
</dbReference>